<evidence type="ECO:0000313" key="2">
    <source>
        <dbReference type="Proteomes" id="UP000324222"/>
    </source>
</evidence>
<protein>
    <submittedName>
        <fullName evidence="1">Uncharacterized protein</fullName>
    </submittedName>
</protein>
<evidence type="ECO:0000313" key="1">
    <source>
        <dbReference type="EMBL" id="MPC40399.1"/>
    </source>
</evidence>
<comment type="caution">
    <text evidence="1">The sequence shown here is derived from an EMBL/GenBank/DDBJ whole genome shotgun (WGS) entry which is preliminary data.</text>
</comment>
<keyword evidence="2" id="KW-1185">Reference proteome</keyword>
<name>A0A5B7F535_PORTR</name>
<proteinExistence type="predicted"/>
<reference evidence="1 2" key="1">
    <citation type="submission" date="2019-05" db="EMBL/GenBank/DDBJ databases">
        <title>Another draft genome of Portunus trituberculatus and its Hox gene families provides insights of decapod evolution.</title>
        <authorList>
            <person name="Jeong J.-H."/>
            <person name="Song I."/>
            <person name="Kim S."/>
            <person name="Choi T."/>
            <person name="Kim D."/>
            <person name="Ryu S."/>
            <person name="Kim W."/>
        </authorList>
    </citation>
    <scope>NUCLEOTIDE SEQUENCE [LARGE SCALE GENOMIC DNA]</scope>
    <source>
        <tissue evidence="1">Muscle</tissue>
    </source>
</reference>
<dbReference type="Proteomes" id="UP000324222">
    <property type="component" value="Unassembled WGS sequence"/>
</dbReference>
<sequence length="134" mass="15001">MNRRPSGGLRQCVVKATGLPPFPPFLPQPSVQVNHQSIDHIRVFVTQEGGLRQREAATLAIHRQGPPLLTITHIVKQDVLDREGNITGGTLWWEGVGYVWKHVLQEDLSRPLLVVTSIDSSVVNFPELVERERA</sequence>
<organism evidence="1 2">
    <name type="scientific">Portunus trituberculatus</name>
    <name type="common">Swimming crab</name>
    <name type="synonym">Neptunus trituberculatus</name>
    <dbReference type="NCBI Taxonomy" id="210409"/>
    <lineage>
        <taxon>Eukaryota</taxon>
        <taxon>Metazoa</taxon>
        <taxon>Ecdysozoa</taxon>
        <taxon>Arthropoda</taxon>
        <taxon>Crustacea</taxon>
        <taxon>Multicrustacea</taxon>
        <taxon>Malacostraca</taxon>
        <taxon>Eumalacostraca</taxon>
        <taxon>Eucarida</taxon>
        <taxon>Decapoda</taxon>
        <taxon>Pleocyemata</taxon>
        <taxon>Brachyura</taxon>
        <taxon>Eubrachyura</taxon>
        <taxon>Portunoidea</taxon>
        <taxon>Portunidae</taxon>
        <taxon>Portuninae</taxon>
        <taxon>Portunus</taxon>
    </lineage>
</organism>
<gene>
    <name evidence="1" type="ORF">E2C01_033956</name>
</gene>
<dbReference type="AlphaFoldDB" id="A0A5B7F535"/>
<dbReference type="EMBL" id="VSRR010004677">
    <property type="protein sequence ID" value="MPC40399.1"/>
    <property type="molecule type" value="Genomic_DNA"/>
</dbReference>
<accession>A0A5B7F535</accession>